<dbReference type="EMBL" id="MT142407">
    <property type="protein sequence ID" value="QJA80106.1"/>
    <property type="molecule type" value="Genomic_DNA"/>
</dbReference>
<name>A0A6M3KDV6_9ZZZZ</name>
<dbReference type="AlphaFoldDB" id="A0A6M3KDV6"/>
<organism evidence="2">
    <name type="scientific">viral metagenome</name>
    <dbReference type="NCBI Taxonomy" id="1070528"/>
    <lineage>
        <taxon>unclassified sequences</taxon>
        <taxon>metagenomes</taxon>
        <taxon>organismal metagenomes</taxon>
    </lineage>
</organism>
<sequence>MSPPGTESDTYNKAWFEGKTGDEIKEALADRHGIPLWRVEEIIEVFTLAENNKEMRNLLS</sequence>
<evidence type="ECO:0000313" key="2">
    <source>
        <dbReference type="EMBL" id="QJA80106.1"/>
    </source>
</evidence>
<proteinExistence type="predicted"/>
<reference evidence="2" key="1">
    <citation type="submission" date="2020-03" db="EMBL/GenBank/DDBJ databases">
        <title>The deep terrestrial virosphere.</title>
        <authorList>
            <person name="Holmfeldt K."/>
            <person name="Nilsson E."/>
            <person name="Simone D."/>
            <person name="Lopez-Fernandez M."/>
            <person name="Wu X."/>
            <person name="de Brujin I."/>
            <person name="Lundin D."/>
            <person name="Andersson A."/>
            <person name="Bertilsson S."/>
            <person name="Dopson M."/>
        </authorList>
    </citation>
    <scope>NUCLEOTIDE SEQUENCE</scope>
    <source>
        <strain evidence="2">MM415A00774</strain>
        <strain evidence="1">MM415A01050</strain>
    </source>
</reference>
<gene>
    <name evidence="2" type="ORF">MM415A00774_0003</name>
    <name evidence="1" type="ORF">MM415A01050_0033</name>
</gene>
<evidence type="ECO:0000313" key="1">
    <source>
        <dbReference type="EMBL" id="QJA78587.1"/>
    </source>
</evidence>
<accession>A0A6M3KDV6</accession>
<protein>
    <submittedName>
        <fullName evidence="2">Uncharacterized protein</fullName>
    </submittedName>
</protein>
<dbReference type="EMBL" id="MT142343">
    <property type="protein sequence ID" value="QJA78587.1"/>
    <property type="molecule type" value="Genomic_DNA"/>
</dbReference>